<keyword evidence="3" id="KW-1185">Reference proteome</keyword>
<gene>
    <name evidence="2" type="ORF">Y956_08431</name>
</gene>
<protein>
    <submittedName>
        <fullName evidence="2">BAH and coiled-coil domain-containing protein 1</fullName>
    </submittedName>
</protein>
<dbReference type="Proteomes" id="UP000053283">
    <property type="component" value="Unassembled WGS sequence"/>
</dbReference>
<feature type="non-terminal residue" evidence="2">
    <location>
        <position position="1"/>
    </location>
</feature>
<organism evidence="2 3">
    <name type="scientific">Nipponia nippon</name>
    <name type="common">Crested ibis</name>
    <name type="synonym">Ibis nippon</name>
    <dbReference type="NCBI Taxonomy" id="128390"/>
    <lineage>
        <taxon>Eukaryota</taxon>
        <taxon>Metazoa</taxon>
        <taxon>Chordata</taxon>
        <taxon>Craniata</taxon>
        <taxon>Vertebrata</taxon>
        <taxon>Euteleostomi</taxon>
        <taxon>Archelosauria</taxon>
        <taxon>Archosauria</taxon>
        <taxon>Dinosauria</taxon>
        <taxon>Saurischia</taxon>
        <taxon>Theropoda</taxon>
        <taxon>Coelurosauria</taxon>
        <taxon>Aves</taxon>
        <taxon>Neognathae</taxon>
        <taxon>Neoaves</taxon>
        <taxon>Aequornithes</taxon>
        <taxon>Pelecaniformes</taxon>
        <taxon>Threskiornithidae</taxon>
        <taxon>Nipponia</taxon>
    </lineage>
</organism>
<evidence type="ECO:0000313" key="2">
    <source>
        <dbReference type="EMBL" id="KFQ98660.1"/>
    </source>
</evidence>
<feature type="region of interest" description="Disordered" evidence="1">
    <location>
        <begin position="21"/>
        <end position="131"/>
    </location>
</feature>
<reference evidence="2 3" key="1">
    <citation type="submission" date="2014-04" db="EMBL/GenBank/DDBJ databases">
        <title>Genome evolution of avian class.</title>
        <authorList>
            <person name="Zhang G."/>
            <person name="Li C."/>
        </authorList>
    </citation>
    <scope>NUCLEOTIDE SEQUENCE [LARGE SCALE GENOMIC DNA]</scope>
    <source>
        <strain evidence="2">BGI_Y956</strain>
    </source>
</reference>
<dbReference type="eggNOG" id="KOG1886">
    <property type="taxonomic scope" value="Eukaryota"/>
</dbReference>
<feature type="non-terminal residue" evidence="2">
    <location>
        <position position="131"/>
    </location>
</feature>
<evidence type="ECO:0000313" key="3">
    <source>
        <dbReference type="Proteomes" id="UP000053283"/>
    </source>
</evidence>
<proteinExistence type="predicted"/>
<accession>A0A091WA81</accession>
<dbReference type="EMBL" id="KL410718">
    <property type="protein sequence ID" value="KFQ98660.1"/>
    <property type="molecule type" value="Genomic_DNA"/>
</dbReference>
<feature type="compositionally biased region" description="Acidic residues" evidence="1">
    <location>
        <begin position="94"/>
        <end position="107"/>
    </location>
</feature>
<dbReference type="AlphaFoldDB" id="A0A091WA81"/>
<name>A0A091WA81_NIPNI</name>
<sequence length="131" mass="13942">EKVRCKKSSSQGKLACKVAHKVSQLKQKVKSKGLPAGISPFRRKDPNPSGRIQKKLSRPKSSKAAKYQPQDPDPRQPAGFKGKTSTGLGVLDEHDGDTDSEDGDDEPGLSLLPSVPVAVLGPSPSSVVKME</sequence>
<feature type="compositionally biased region" description="Basic residues" evidence="1">
    <location>
        <begin position="52"/>
        <end position="63"/>
    </location>
</feature>
<feature type="compositionally biased region" description="Low complexity" evidence="1">
    <location>
        <begin position="108"/>
        <end position="131"/>
    </location>
</feature>
<evidence type="ECO:0000256" key="1">
    <source>
        <dbReference type="SAM" id="MobiDB-lite"/>
    </source>
</evidence>